<comment type="caution">
    <text evidence="1">The sequence shown here is derived from an EMBL/GenBank/DDBJ whole genome shotgun (WGS) entry which is preliminary data.</text>
</comment>
<keyword evidence="2" id="KW-1185">Reference proteome</keyword>
<gene>
    <name evidence="1" type="ORF">GCM10008908_34660</name>
</gene>
<evidence type="ECO:0000313" key="2">
    <source>
        <dbReference type="Proteomes" id="UP001501047"/>
    </source>
</evidence>
<evidence type="ECO:0000313" key="1">
    <source>
        <dbReference type="EMBL" id="GAA0778194.1"/>
    </source>
</evidence>
<proteinExistence type="predicted"/>
<reference evidence="2" key="1">
    <citation type="journal article" date="2019" name="Int. J. Syst. Evol. Microbiol.">
        <title>The Global Catalogue of Microorganisms (GCM) 10K type strain sequencing project: providing services to taxonomists for standard genome sequencing and annotation.</title>
        <authorList>
            <consortium name="The Broad Institute Genomics Platform"/>
            <consortium name="The Broad Institute Genome Sequencing Center for Infectious Disease"/>
            <person name="Wu L."/>
            <person name="Ma J."/>
        </authorList>
    </citation>
    <scope>NUCLEOTIDE SEQUENCE [LARGE SCALE GENOMIC DNA]</scope>
    <source>
        <strain evidence="2">JCM 1417</strain>
    </source>
</reference>
<accession>A0ABP3W773</accession>
<name>A0ABP3W773_CLOSU</name>
<dbReference type="Proteomes" id="UP001501047">
    <property type="component" value="Unassembled WGS sequence"/>
</dbReference>
<sequence>MILSLMSQDYIESYLDMIEKYEPADYGIGMADFNDIKTVTKGSLIKYIKISLNRLSNLSNVLESIYPNTESVIMTPVKKVSHRNNYVEVFVFKK</sequence>
<dbReference type="EMBL" id="BAAACI010000008">
    <property type="protein sequence ID" value="GAA0778194.1"/>
    <property type="molecule type" value="Genomic_DNA"/>
</dbReference>
<organism evidence="1 2">
    <name type="scientific">Clostridium subterminale</name>
    <dbReference type="NCBI Taxonomy" id="1550"/>
    <lineage>
        <taxon>Bacteria</taxon>
        <taxon>Bacillati</taxon>
        <taxon>Bacillota</taxon>
        <taxon>Clostridia</taxon>
        <taxon>Eubacteriales</taxon>
        <taxon>Clostridiaceae</taxon>
        <taxon>Clostridium</taxon>
    </lineage>
</organism>
<protein>
    <submittedName>
        <fullName evidence="1">Uncharacterized protein</fullName>
    </submittedName>
</protein>